<keyword evidence="2" id="KW-1185">Reference proteome</keyword>
<comment type="caution">
    <text evidence="1">The sequence shown here is derived from an EMBL/GenBank/DDBJ whole genome shotgun (WGS) entry which is preliminary data.</text>
</comment>
<gene>
    <name evidence="1" type="ORF">A7U60_g4858</name>
</gene>
<protein>
    <submittedName>
        <fullName evidence="1">Uncharacterized protein</fullName>
    </submittedName>
</protein>
<evidence type="ECO:0000313" key="2">
    <source>
        <dbReference type="Proteomes" id="UP000757232"/>
    </source>
</evidence>
<dbReference type="AlphaFoldDB" id="A0A9Q5HY53"/>
<organism evidence="1 2">
    <name type="scientific">Sanghuangporus baumii</name>
    <name type="common">Phellinus baumii</name>
    <dbReference type="NCBI Taxonomy" id="108892"/>
    <lineage>
        <taxon>Eukaryota</taxon>
        <taxon>Fungi</taxon>
        <taxon>Dikarya</taxon>
        <taxon>Basidiomycota</taxon>
        <taxon>Agaricomycotina</taxon>
        <taxon>Agaricomycetes</taxon>
        <taxon>Hymenochaetales</taxon>
        <taxon>Hymenochaetaceae</taxon>
        <taxon>Sanghuangporus</taxon>
    </lineage>
</organism>
<name>A0A9Q5HY53_SANBA</name>
<accession>A0A9Q5HY53</accession>
<dbReference type="EMBL" id="LNZH02000185">
    <property type="protein sequence ID" value="OCB88071.1"/>
    <property type="molecule type" value="Genomic_DNA"/>
</dbReference>
<reference evidence="1" key="1">
    <citation type="submission" date="2016-06" db="EMBL/GenBank/DDBJ databases">
        <title>Draft Genome sequence of the fungus Inonotus baumii.</title>
        <authorList>
            <person name="Zhu H."/>
            <person name="Lin W."/>
        </authorList>
    </citation>
    <scope>NUCLEOTIDE SEQUENCE</scope>
    <source>
        <strain evidence="1">821</strain>
    </source>
</reference>
<evidence type="ECO:0000313" key="1">
    <source>
        <dbReference type="EMBL" id="OCB88071.1"/>
    </source>
</evidence>
<dbReference type="Proteomes" id="UP000757232">
    <property type="component" value="Unassembled WGS sequence"/>
</dbReference>
<dbReference type="OrthoDB" id="10543895at2759"/>
<proteinExistence type="predicted"/>
<sequence>MFSNTTGPASKARTNESRVFLPLEPGITPFPIKRSPVYVPPIFAKPRYELDDEQELPALLEVKSTPKLAAVAASIASVFRRQKFAHVSINTAKLEPTWFTSPENWRPGLVTLEQAASREDIMIARRCLSLRSSVLPIRHYDRTQLREGRSNLRCGSPASREDIGRRMEAFRRYEAVRKGKAGGLPEVPLFEIACLT</sequence>